<dbReference type="GO" id="GO:0003824">
    <property type="term" value="F:catalytic activity"/>
    <property type="evidence" value="ECO:0007669"/>
    <property type="project" value="InterPro"/>
</dbReference>
<keyword evidence="3" id="KW-0408">Iron</keyword>
<dbReference type="CDD" id="cd01335">
    <property type="entry name" value="Radical_SAM"/>
    <property type="match status" value="1"/>
</dbReference>
<dbReference type="InterPro" id="IPR007197">
    <property type="entry name" value="rSAM"/>
</dbReference>
<keyword evidence="7" id="KW-1185">Reference proteome</keyword>
<dbReference type="GO" id="GO:0046872">
    <property type="term" value="F:metal ion binding"/>
    <property type="evidence" value="ECO:0007669"/>
    <property type="project" value="UniProtKB-KW"/>
</dbReference>
<dbReference type="Gene3D" id="3.20.20.70">
    <property type="entry name" value="Aldolase class I"/>
    <property type="match status" value="1"/>
</dbReference>
<dbReference type="PANTHER" id="PTHR11228">
    <property type="entry name" value="RADICAL SAM DOMAIN PROTEIN"/>
    <property type="match status" value="1"/>
</dbReference>
<keyword evidence="4" id="KW-0411">Iron-sulfur</keyword>
<evidence type="ECO:0000256" key="3">
    <source>
        <dbReference type="ARBA" id="ARBA00023004"/>
    </source>
</evidence>
<dbReference type="PANTHER" id="PTHR11228:SF22">
    <property type="entry name" value="PEPTIDE BIOSYNTHESIS PROTEIN YYDG-RELATED"/>
    <property type="match status" value="1"/>
</dbReference>
<evidence type="ECO:0000256" key="4">
    <source>
        <dbReference type="ARBA" id="ARBA00023014"/>
    </source>
</evidence>
<dbReference type="GO" id="GO:0051536">
    <property type="term" value="F:iron-sulfur cluster binding"/>
    <property type="evidence" value="ECO:0007669"/>
    <property type="project" value="UniProtKB-KW"/>
</dbReference>
<dbReference type="Proteomes" id="UP000306628">
    <property type="component" value="Unassembled WGS sequence"/>
</dbReference>
<dbReference type="SFLD" id="SFLDS00029">
    <property type="entry name" value="Radical_SAM"/>
    <property type="match status" value="1"/>
</dbReference>
<dbReference type="InterPro" id="IPR058240">
    <property type="entry name" value="rSAM_sf"/>
</dbReference>
<name>A0A5S4G836_9ACTN</name>
<gene>
    <name evidence="6" type="ORF">ETD85_33735</name>
</gene>
<dbReference type="RefSeq" id="WP_138693867.1">
    <property type="nucleotide sequence ID" value="NZ_JBHSAZ010000089.1"/>
</dbReference>
<protein>
    <submittedName>
        <fullName evidence="6">Radical SAM protein</fullName>
    </submittedName>
</protein>
<dbReference type="InterPro" id="IPR050377">
    <property type="entry name" value="Radical_SAM_PqqE_MftC-like"/>
</dbReference>
<feature type="domain" description="Radical SAM core" evidence="5">
    <location>
        <begin position="24"/>
        <end position="174"/>
    </location>
</feature>
<evidence type="ECO:0000256" key="2">
    <source>
        <dbReference type="ARBA" id="ARBA00022723"/>
    </source>
</evidence>
<dbReference type="EMBL" id="VCKX01000129">
    <property type="protein sequence ID" value="TMR29009.1"/>
    <property type="molecule type" value="Genomic_DNA"/>
</dbReference>
<comment type="caution">
    <text evidence="6">The sequence shown here is derived from an EMBL/GenBank/DDBJ whole genome shotgun (WGS) entry which is preliminary data.</text>
</comment>
<dbReference type="InterPro" id="IPR013785">
    <property type="entry name" value="Aldolase_TIM"/>
</dbReference>
<evidence type="ECO:0000256" key="1">
    <source>
        <dbReference type="ARBA" id="ARBA00022691"/>
    </source>
</evidence>
<reference evidence="6 7" key="1">
    <citation type="submission" date="2019-05" db="EMBL/GenBank/DDBJ databases">
        <title>Draft genome sequence of Nonomuraea zeae DSM 100528.</title>
        <authorList>
            <person name="Saricaoglu S."/>
            <person name="Isik K."/>
        </authorList>
    </citation>
    <scope>NUCLEOTIDE SEQUENCE [LARGE SCALE GENOMIC DNA]</scope>
    <source>
        <strain evidence="6 7">DSM 100528</strain>
    </source>
</reference>
<keyword evidence="2" id="KW-0479">Metal-binding</keyword>
<evidence type="ECO:0000259" key="5">
    <source>
        <dbReference type="Pfam" id="PF04055"/>
    </source>
</evidence>
<organism evidence="6 7">
    <name type="scientific">Nonomuraea zeae</name>
    <dbReference type="NCBI Taxonomy" id="1642303"/>
    <lineage>
        <taxon>Bacteria</taxon>
        <taxon>Bacillati</taxon>
        <taxon>Actinomycetota</taxon>
        <taxon>Actinomycetes</taxon>
        <taxon>Streptosporangiales</taxon>
        <taxon>Streptosporangiaceae</taxon>
        <taxon>Nonomuraea</taxon>
    </lineage>
</organism>
<dbReference type="OrthoDB" id="3504525at2"/>
<sequence length="335" mass="35866">MTKVSAARLTRVRGESGATALLFITDRCPVGCGHCSVDSRPDSPKITDFALFEQIVDALAASSLPLIGISGGEPFVERRGLPLAAERLAAAGKEIVVYTSGFWGRAGAPPPDWARRVLRLCATVVLSTDAFHATQIAAERYVAAARAIAEAGTHIVVQVMDLDGMPDQAAELLERALGANWHDHAELALTQPVRQGRAETLFVEGPHRRGKDYGTCQAAAVPVVRYDGVVSACCNEGVVMGRGPGAIRRRCRTGEEVSAALDGYTRHAFFHSLRAPGFGALMMLPEFADLAEQRFASICHLCWAVTARLGEGAVDDPFYRTLSLIGKEAAHDDSQ</sequence>
<accession>A0A5S4G836</accession>
<dbReference type="AlphaFoldDB" id="A0A5S4G836"/>
<proteinExistence type="predicted"/>
<dbReference type="SUPFAM" id="SSF102114">
    <property type="entry name" value="Radical SAM enzymes"/>
    <property type="match status" value="1"/>
</dbReference>
<dbReference type="Pfam" id="PF04055">
    <property type="entry name" value="Radical_SAM"/>
    <property type="match status" value="1"/>
</dbReference>
<evidence type="ECO:0000313" key="7">
    <source>
        <dbReference type="Proteomes" id="UP000306628"/>
    </source>
</evidence>
<keyword evidence="1" id="KW-0949">S-adenosyl-L-methionine</keyword>
<evidence type="ECO:0000313" key="6">
    <source>
        <dbReference type="EMBL" id="TMR29009.1"/>
    </source>
</evidence>